<accession>A0A0A1T485</accession>
<evidence type="ECO:0000256" key="6">
    <source>
        <dbReference type="ARBA" id="ARBA00023065"/>
    </source>
</evidence>
<dbReference type="AlphaFoldDB" id="A0A0A1T485"/>
<feature type="transmembrane region" description="Helical" evidence="8">
    <location>
        <begin position="178"/>
        <end position="199"/>
    </location>
</feature>
<feature type="transmembrane region" description="Helical" evidence="8">
    <location>
        <begin position="140"/>
        <end position="158"/>
    </location>
</feature>
<reference evidence="10 11" key="1">
    <citation type="journal article" date="2015" name="Genome Announc.">
        <title>Draft Genome Sequence and Gene Annotation of the Entomopathogenic Fungus Verticillium hemipterigenum.</title>
        <authorList>
            <person name="Horn F."/>
            <person name="Habel A."/>
            <person name="Scharf D.H."/>
            <person name="Dworschak J."/>
            <person name="Brakhage A.A."/>
            <person name="Guthke R."/>
            <person name="Hertweck C."/>
            <person name="Linde J."/>
        </authorList>
    </citation>
    <scope>NUCLEOTIDE SEQUENCE [LARGE SCALE GENOMIC DNA]</scope>
</reference>
<dbReference type="InterPro" id="IPR017938">
    <property type="entry name" value="Riboflavin_synthase-like_b-brl"/>
</dbReference>
<keyword evidence="11" id="KW-1185">Reference proteome</keyword>
<feature type="transmembrane region" description="Helical" evidence="8">
    <location>
        <begin position="105"/>
        <end position="128"/>
    </location>
</feature>
<keyword evidence="2 8" id="KW-0812">Transmembrane</keyword>
<evidence type="ECO:0000256" key="7">
    <source>
        <dbReference type="ARBA" id="ARBA00023136"/>
    </source>
</evidence>
<dbReference type="PANTHER" id="PTHR11972">
    <property type="entry name" value="NADPH OXIDASE"/>
    <property type="match status" value="1"/>
</dbReference>
<evidence type="ECO:0000256" key="8">
    <source>
        <dbReference type="SAM" id="Phobius"/>
    </source>
</evidence>
<dbReference type="InterPro" id="IPR000778">
    <property type="entry name" value="Cyt_b245_heavy_chain"/>
</dbReference>
<dbReference type="GO" id="GO:0005886">
    <property type="term" value="C:plasma membrane"/>
    <property type="evidence" value="ECO:0007669"/>
    <property type="project" value="TreeGrafter"/>
</dbReference>
<feature type="transmembrane region" description="Helical" evidence="8">
    <location>
        <begin position="206"/>
        <end position="225"/>
    </location>
</feature>
<feature type="domain" description="FAD-binding FR-type" evidence="9">
    <location>
        <begin position="246"/>
        <end position="354"/>
    </location>
</feature>
<feature type="transmembrane region" description="Helical" evidence="8">
    <location>
        <begin position="75"/>
        <end position="93"/>
    </location>
</feature>
<keyword evidence="5" id="KW-0560">Oxidoreductase</keyword>
<evidence type="ECO:0000256" key="2">
    <source>
        <dbReference type="ARBA" id="ARBA00022692"/>
    </source>
</evidence>
<dbReference type="PANTHER" id="PTHR11972:SF69">
    <property type="entry name" value="FERRIC REDUCTION OXIDASE 6-RELATED"/>
    <property type="match status" value="1"/>
</dbReference>
<dbReference type="InterPro" id="IPR013130">
    <property type="entry name" value="Fe3_Rdtase_TM_dom"/>
</dbReference>
<evidence type="ECO:0000256" key="1">
    <source>
        <dbReference type="ARBA" id="ARBA00004141"/>
    </source>
</evidence>
<dbReference type="Pfam" id="PF08030">
    <property type="entry name" value="NAD_binding_6"/>
    <property type="match status" value="1"/>
</dbReference>
<evidence type="ECO:0000313" key="10">
    <source>
        <dbReference type="EMBL" id="CEJ89624.1"/>
    </source>
</evidence>
<dbReference type="InterPro" id="IPR050369">
    <property type="entry name" value="RBOH/FRE"/>
</dbReference>
<dbReference type="HOGENOM" id="CLU_035336_0_0_1"/>
<dbReference type="Pfam" id="PF01794">
    <property type="entry name" value="Ferric_reduct"/>
    <property type="match status" value="1"/>
</dbReference>
<evidence type="ECO:0000256" key="3">
    <source>
        <dbReference type="ARBA" id="ARBA00022982"/>
    </source>
</evidence>
<evidence type="ECO:0000313" key="11">
    <source>
        <dbReference type="Proteomes" id="UP000039046"/>
    </source>
</evidence>
<dbReference type="InterPro" id="IPR013121">
    <property type="entry name" value="Fe_red_NAD-bd_6"/>
</dbReference>
<dbReference type="Gene3D" id="3.40.50.80">
    <property type="entry name" value="Nucleotide-binding domain of ferredoxin-NADP reductase (FNR) module"/>
    <property type="match status" value="1"/>
</dbReference>
<evidence type="ECO:0000259" key="9">
    <source>
        <dbReference type="PROSITE" id="PS51384"/>
    </source>
</evidence>
<evidence type="ECO:0000256" key="4">
    <source>
        <dbReference type="ARBA" id="ARBA00022989"/>
    </source>
</evidence>
<gene>
    <name evidence="10" type="ORF">VHEMI05459</name>
</gene>
<dbReference type="Pfam" id="PF08022">
    <property type="entry name" value="FAD_binding_8"/>
    <property type="match status" value="1"/>
</dbReference>
<protein>
    <recommendedName>
        <fullName evidence="9">FAD-binding FR-type domain-containing protein</fullName>
    </recommendedName>
</protein>
<dbReference type="CDD" id="cd06186">
    <property type="entry name" value="NOX_Duox_like_FAD_NADP"/>
    <property type="match status" value="1"/>
</dbReference>
<keyword evidence="7 8" id="KW-0472">Membrane</keyword>
<dbReference type="GO" id="GO:0006811">
    <property type="term" value="P:monoatomic ion transport"/>
    <property type="evidence" value="ECO:0007669"/>
    <property type="project" value="UniProtKB-KW"/>
</dbReference>
<dbReference type="PROSITE" id="PS51384">
    <property type="entry name" value="FAD_FR"/>
    <property type="match status" value="1"/>
</dbReference>
<dbReference type="SUPFAM" id="SSF63380">
    <property type="entry name" value="Riboflavin synthase domain-like"/>
    <property type="match status" value="1"/>
</dbReference>
<dbReference type="Proteomes" id="UP000039046">
    <property type="component" value="Unassembled WGS sequence"/>
</dbReference>
<name>A0A0A1T485_9HYPO</name>
<dbReference type="EMBL" id="CDHN01000002">
    <property type="protein sequence ID" value="CEJ89624.1"/>
    <property type="molecule type" value="Genomic_DNA"/>
</dbReference>
<dbReference type="SFLD" id="SFLDS00052">
    <property type="entry name" value="Ferric_Reductase_Domain"/>
    <property type="match status" value="1"/>
</dbReference>
<dbReference type="STRING" id="1531966.A0A0A1T485"/>
<dbReference type="InterPro" id="IPR013112">
    <property type="entry name" value="FAD-bd_8"/>
</dbReference>
<dbReference type="SUPFAM" id="SSF52343">
    <property type="entry name" value="Ferredoxin reductase-like, C-terminal NADP-linked domain"/>
    <property type="match status" value="1"/>
</dbReference>
<proteinExistence type="predicted"/>
<dbReference type="PRINTS" id="PR00466">
    <property type="entry name" value="GP91PHOX"/>
</dbReference>
<keyword evidence="4 8" id="KW-1133">Transmembrane helix</keyword>
<feature type="transmembrane region" description="Helical" evidence="8">
    <location>
        <begin position="15"/>
        <end position="38"/>
    </location>
</feature>
<dbReference type="SFLD" id="SFLDG01168">
    <property type="entry name" value="Ferric_reductase_subgroup_(FRE"/>
    <property type="match status" value="1"/>
</dbReference>
<keyword evidence="6" id="KW-0406">Ion transport</keyword>
<keyword evidence="3" id="KW-0249">Electron transport</keyword>
<dbReference type="InterPro" id="IPR039261">
    <property type="entry name" value="FNR_nucleotide-bd"/>
</dbReference>
<sequence length="523" mass="59020">MLTPIVDDQYVAARAYFGAVVGLLFLEGLPRLAFFLLLKYSSTATRKSRHWWPTVWLYKLSSFPLPSNLLREYHIADVLRFLVLAALNIAFAINENQYTTDYKLYGWLTIANGGLNLLLATRSNLFSIVLRLPSPVILQYHRWIGTFTFIHATTHVAFNIMHDIETDQIASQFESPRIQVGILAWICLSFMFLSSLPIVRRRLFEVFYYIHFLFFIFMVGALYHTTNGPEFLLPGFSLWVVDRALRVWHDFRKIDVESVQYYAGDLTKFKVTGAWRAQPGQIVWIQLPKVSFLNWHPFTVAQVTNDDKPVTTIAIRGLGSYTRSVQQLPGAGNGDGAKSLRLRVDGPYGIGRFNWAKAQLVVLVGGGVGITPGLSIASFILQNAHKDATSKQVHLLWIVKDKSHVAWFAEELKQLYALSQQDGCTVSFSVMIHVTDSLSGGDSTLEMQPKETNSVDDRLPWDLHTGRPNMGAWIRNIKSNSGAVDACVNLCGPAMLLYEARKACISESDAKTIFYVEDEVFHL</sequence>
<dbReference type="OrthoDB" id="10006946at2759"/>
<evidence type="ECO:0000256" key="5">
    <source>
        <dbReference type="ARBA" id="ARBA00023002"/>
    </source>
</evidence>
<comment type="subcellular location">
    <subcellularLocation>
        <location evidence="1">Membrane</location>
        <topology evidence="1">Multi-pass membrane protein</topology>
    </subcellularLocation>
</comment>
<dbReference type="InterPro" id="IPR017927">
    <property type="entry name" value="FAD-bd_FR_type"/>
</dbReference>
<keyword evidence="6" id="KW-0813">Transport</keyword>
<dbReference type="GO" id="GO:0016175">
    <property type="term" value="F:superoxide-generating NAD(P)H oxidase activity"/>
    <property type="evidence" value="ECO:0007669"/>
    <property type="project" value="TreeGrafter"/>
</dbReference>
<organism evidence="10 11">
    <name type="scientific">[Torrubiella] hemipterigena</name>
    <dbReference type="NCBI Taxonomy" id="1531966"/>
    <lineage>
        <taxon>Eukaryota</taxon>
        <taxon>Fungi</taxon>
        <taxon>Dikarya</taxon>
        <taxon>Ascomycota</taxon>
        <taxon>Pezizomycotina</taxon>
        <taxon>Sordariomycetes</taxon>
        <taxon>Hypocreomycetidae</taxon>
        <taxon>Hypocreales</taxon>
        <taxon>Clavicipitaceae</taxon>
        <taxon>Clavicipitaceae incertae sedis</taxon>
        <taxon>'Torrubiella' clade</taxon>
    </lineage>
</organism>